<keyword evidence="3 6" id="KW-0805">Transcription regulation</keyword>
<gene>
    <name evidence="9" type="ORF">A2159_03685</name>
</gene>
<evidence type="ECO:0000256" key="2">
    <source>
        <dbReference type="ARBA" id="ARBA00022490"/>
    </source>
</evidence>
<dbReference type="NCBIfam" id="NF001030">
    <property type="entry name" value="PRK00110.1"/>
    <property type="match status" value="1"/>
</dbReference>
<dbReference type="NCBIfam" id="NF009044">
    <property type="entry name" value="PRK12378.1"/>
    <property type="match status" value="1"/>
</dbReference>
<feature type="domain" description="TACO1/YebC-like N-terminal" evidence="8">
    <location>
        <begin position="5"/>
        <end position="76"/>
    </location>
</feature>
<organism evidence="9 10">
    <name type="scientific">Candidatus Woesebacteria bacterium RBG_13_34_9</name>
    <dbReference type="NCBI Taxonomy" id="1802477"/>
    <lineage>
        <taxon>Bacteria</taxon>
        <taxon>Candidatus Woeseibacteriota</taxon>
    </lineage>
</organism>
<keyword evidence="2 6" id="KW-0963">Cytoplasm</keyword>
<keyword evidence="4 6" id="KW-0238">DNA-binding</keyword>
<dbReference type="EMBL" id="MGFP01000042">
    <property type="protein sequence ID" value="OGM08623.1"/>
    <property type="molecule type" value="Genomic_DNA"/>
</dbReference>
<dbReference type="AlphaFoldDB" id="A0A1F7X140"/>
<name>A0A1F7X140_9BACT</name>
<comment type="caution">
    <text evidence="9">The sequence shown here is derived from an EMBL/GenBank/DDBJ whole genome shotgun (WGS) entry which is preliminary data.</text>
</comment>
<dbReference type="FunFam" id="1.10.10.200:FF:000002">
    <property type="entry name" value="Probable transcriptional regulatory protein CLM62_37755"/>
    <property type="match status" value="1"/>
</dbReference>
<evidence type="ECO:0000313" key="9">
    <source>
        <dbReference type="EMBL" id="OGM08623.1"/>
    </source>
</evidence>
<evidence type="ECO:0000259" key="8">
    <source>
        <dbReference type="Pfam" id="PF20772"/>
    </source>
</evidence>
<dbReference type="HAMAP" id="MF_00693">
    <property type="entry name" value="Transcrip_reg_TACO1"/>
    <property type="match status" value="1"/>
</dbReference>
<feature type="domain" description="TACO1/YebC-like second and third" evidence="7">
    <location>
        <begin position="81"/>
        <end position="237"/>
    </location>
</feature>
<evidence type="ECO:0000256" key="4">
    <source>
        <dbReference type="ARBA" id="ARBA00023125"/>
    </source>
</evidence>
<dbReference type="InterPro" id="IPR017856">
    <property type="entry name" value="Integrase-like_N"/>
</dbReference>
<dbReference type="Pfam" id="PF20772">
    <property type="entry name" value="TACO1_YebC_N"/>
    <property type="match status" value="1"/>
</dbReference>
<dbReference type="SUPFAM" id="SSF75625">
    <property type="entry name" value="YebC-like"/>
    <property type="match status" value="1"/>
</dbReference>
<dbReference type="GO" id="GO:0006355">
    <property type="term" value="P:regulation of DNA-templated transcription"/>
    <property type="evidence" value="ECO:0007669"/>
    <property type="project" value="UniProtKB-UniRule"/>
</dbReference>
<dbReference type="GO" id="GO:0005829">
    <property type="term" value="C:cytosol"/>
    <property type="evidence" value="ECO:0007669"/>
    <property type="project" value="TreeGrafter"/>
</dbReference>
<proteinExistence type="inferred from homology"/>
<dbReference type="InterPro" id="IPR002876">
    <property type="entry name" value="Transcrip_reg_TACO1-like"/>
</dbReference>
<dbReference type="NCBIfam" id="TIGR01033">
    <property type="entry name" value="YebC/PmpR family DNA-binding transcriptional regulator"/>
    <property type="match status" value="1"/>
</dbReference>
<accession>A0A1F7X140</accession>
<dbReference type="InterPro" id="IPR029072">
    <property type="entry name" value="YebC-like"/>
</dbReference>
<dbReference type="Gene3D" id="3.30.70.980">
    <property type="match status" value="2"/>
</dbReference>
<dbReference type="Proteomes" id="UP000179219">
    <property type="component" value="Unassembled WGS sequence"/>
</dbReference>
<protein>
    <recommendedName>
        <fullName evidence="6">Probable transcriptional regulatory protein A2159_03685</fullName>
    </recommendedName>
</protein>
<comment type="similarity">
    <text evidence="1 6">Belongs to the TACO1 family.</text>
</comment>
<sequence>MSGHSHFSTIRRKKEGKDAAKGQIFSKYARVIQLAVKSGGGPDPSANYKLRMAIEKARASNMPKENIERAISKGTSSSENLEEVFYEGFGPSGIGIIVEAVTNNRNRTSQEIKNIFERGGGSLAGPGSVSFQFEPKGNVVIKKETDSQKQMLDLIDIEGVEDVEEGEDAIDVYTSPDSVGRVRDNLMQKGYSLISIAIIKRPKSLITVDSKESATKVLNLLEKFEEQDDVQDVYANVDIPNEFLDKTSQ</sequence>
<evidence type="ECO:0000256" key="3">
    <source>
        <dbReference type="ARBA" id="ARBA00023015"/>
    </source>
</evidence>
<dbReference type="Gene3D" id="1.10.10.200">
    <property type="match status" value="1"/>
</dbReference>
<evidence type="ECO:0000313" key="10">
    <source>
        <dbReference type="Proteomes" id="UP000179219"/>
    </source>
</evidence>
<evidence type="ECO:0000256" key="1">
    <source>
        <dbReference type="ARBA" id="ARBA00008724"/>
    </source>
</evidence>
<reference evidence="9 10" key="1">
    <citation type="journal article" date="2016" name="Nat. Commun.">
        <title>Thousands of microbial genomes shed light on interconnected biogeochemical processes in an aquifer system.</title>
        <authorList>
            <person name="Anantharaman K."/>
            <person name="Brown C.T."/>
            <person name="Hug L.A."/>
            <person name="Sharon I."/>
            <person name="Castelle C.J."/>
            <person name="Probst A.J."/>
            <person name="Thomas B.C."/>
            <person name="Singh A."/>
            <person name="Wilkins M.J."/>
            <person name="Karaoz U."/>
            <person name="Brodie E.L."/>
            <person name="Williams K.H."/>
            <person name="Hubbard S.S."/>
            <person name="Banfield J.F."/>
        </authorList>
    </citation>
    <scope>NUCLEOTIDE SEQUENCE [LARGE SCALE GENOMIC DNA]</scope>
</reference>
<dbReference type="GO" id="GO:0003677">
    <property type="term" value="F:DNA binding"/>
    <property type="evidence" value="ECO:0007669"/>
    <property type="project" value="UniProtKB-UniRule"/>
</dbReference>
<dbReference type="InterPro" id="IPR049083">
    <property type="entry name" value="TACO1_YebC_N"/>
</dbReference>
<dbReference type="Pfam" id="PF01709">
    <property type="entry name" value="Transcrip_reg"/>
    <property type="match status" value="1"/>
</dbReference>
<dbReference type="PANTHER" id="PTHR12532:SF6">
    <property type="entry name" value="TRANSCRIPTIONAL REGULATORY PROTEIN YEBC-RELATED"/>
    <property type="match status" value="1"/>
</dbReference>
<dbReference type="InterPro" id="IPR048300">
    <property type="entry name" value="TACO1_YebC-like_2nd/3rd_dom"/>
</dbReference>
<keyword evidence="5 6" id="KW-0804">Transcription</keyword>
<dbReference type="InterPro" id="IPR026564">
    <property type="entry name" value="Transcrip_reg_TACO1-like_dom3"/>
</dbReference>
<evidence type="ECO:0000259" key="7">
    <source>
        <dbReference type="Pfam" id="PF01709"/>
    </source>
</evidence>
<evidence type="ECO:0000256" key="5">
    <source>
        <dbReference type="ARBA" id="ARBA00023163"/>
    </source>
</evidence>
<comment type="subcellular location">
    <subcellularLocation>
        <location evidence="6">Cytoplasm</location>
    </subcellularLocation>
</comment>
<evidence type="ECO:0000256" key="6">
    <source>
        <dbReference type="HAMAP-Rule" id="MF_00693"/>
    </source>
</evidence>
<dbReference type="PANTHER" id="PTHR12532">
    <property type="entry name" value="TRANSLATIONAL ACTIVATOR OF CYTOCHROME C OXIDASE 1"/>
    <property type="match status" value="1"/>
</dbReference>